<dbReference type="EMBL" id="KY684109">
    <property type="protein sequence ID" value="ARF11811.1"/>
    <property type="molecule type" value="Genomic_DNA"/>
</dbReference>
<reference evidence="1" key="1">
    <citation type="journal article" date="2017" name="Science">
        <title>Giant viruses with an expanded complement of translation system components.</title>
        <authorList>
            <person name="Schulz F."/>
            <person name="Yutin N."/>
            <person name="Ivanova N.N."/>
            <person name="Ortega D.R."/>
            <person name="Lee T.K."/>
            <person name="Vierheilig J."/>
            <person name="Daims H."/>
            <person name="Horn M."/>
            <person name="Wagner M."/>
            <person name="Jensen G.J."/>
            <person name="Kyrpides N.C."/>
            <person name="Koonin E.V."/>
            <person name="Woyke T."/>
        </authorList>
    </citation>
    <scope>NUCLEOTIDE SEQUENCE</scope>
    <source>
        <strain evidence="1">KNV1</strain>
    </source>
</reference>
<protein>
    <submittedName>
        <fullName evidence="1">Uncharacterized protein</fullName>
    </submittedName>
</protein>
<accession>A0A1V0SJH8</accession>
<sequence>MYKYIFTVTYEAKLVQPTFTLTNKDYVKSNNIIKYHVTIDGNKIEIKDNNNYLIHGSLVDNNNSRIHGGLCSNNQEIVHSYYLGLGTAGGGRFIIFKDNLAEFTHYGSGKPIISSMIGYLSKN</sequence>
<organism evidence="1">
    <name type="scientific">Klosneuvirus KNV1</name>
    <dbReference type="NCBI Taxonomy" id="1977640"/>
    <lineage>
        <taxon>Viruses</taxon>
        <taxon>Varidnaviria</taxon>
        <taxon>Bamfordvirae</taxon>
        <taxon>Nucleocytoviricota</taxon>
        <taxon>Megaviricetes</taxon>
        <taxon>Imitervirales</taxon>
        <taxon>Mimiviridae</taxon>
        <taxon>Klosneuvirinae</taxon>
        <taxon>Klosneuvirus</taxon>
    </lineage>
</organism>
<evidence type="ECO:0000313" key="1">
    <source>
        <dbReference type="EMBL" id="ARF11811.1"/>
    </source>
</evidence>
<name>A0A1V0SJH8_9VIRU</name>
<proteinExistence type="predicted"/>
<gene>
    <name evidence="1" type="ORF">Klosneuvirus_2_247</name>
</gene>